<dbReference type="Proteomes" id="UP000032049">
    <property type="component" value="Unassembled WGS sequence"/>
</dbReference>
<protein>
    <submittedName>
        <fullName evidence="1">Uncharacterized protein</fullName>
    </submittedName>
</protein>
<dbReference type="AlphaFoldDB" id="A0A0D0GE39"/>
<comment type="caution">
    <text evidence="1">The sequence shown here is derived from an EMBL/GenBank/DDBJ whole genome shotgun (WGS) entry which is preliminary data.</text>
</comment>
<accession>A0A0D0GE39</accession>
<organism evidence="1 2">
    <name type="scientific">Pedobacter lusitanus</name>
    <dbReference type="NCBI Taxonomy" id="1503925"/>
    <lineage>
        <taxon>Bacteria</taxon>
        <taxon>Pseudomonadati</taxon>
        <taxon>Bacteroidota</taxon>
        <taxon>Sphingobacteriia</taxon>
        <taxon>Sphingobacteriales</taxon>
        <taxon>Sphingobacteriaceae</taxon>
        <taxon>Pedobacter</taxon>
    </lineage>
</organism>
<dbReference type="STRING" id="1503925.TH53_19915"/>
<sequence length="74" mass="8529">MNIQEQAFKVFDSMKISDVIIIREFAKKDPGAFIQYGKNYIDNGGSIEFNHDYSKIRKVSSMDDLVDADKYSKN</sequence>
<dbReference type="OrthoDB" id="773154at2"/>
<proteinExistence type="predicted"/>
<gene>
    <name evidence="1" type="ORF">TH53_19915</name>
</gene>
<name>A0A0D0GE39_9SPHI</name>
<keyword evidence="2" id="KW-1185">Reference proteome</keyword>
<dbReference type="EMBL" id="JXRA01000093">
    <property type="protein sequence ID" value="KIO75607.1"/>
    <property type="molecule type" value="Genomic_DNA"/>
</dbReference>
<reference evidence="1 2" key="1">
    <citation type="submission" date="2015-01" db="EMBL/GenBank/DDBJ databases">
        <title>Draft genome sequence of Pedobacter sp. NL19 isolated from sludge of an effluent treatment pond in an abandoned uranium mine.</title>
        <authorList>
            <person name="Santos T."/>
            <person name="Caetano T."/>
            <person name="Covas C."/>
            <person name="Cruz A."/>
            <person name="Mendo S."/>
        </authorList>
    </citation>
    <scope>NUCLEOTIDE SEQUENCE [LARGE SCALE GENOMIC DNA]</scope>
    <source>
        <strain evidence="1 2">NL19</strain>
    </source>
</reference>
<evidence type="ECO:0000313" key="2">
    <source>
        <dbReference type="Proteomes" id="UP000032049"/>
    </source>
</evidence>
<evidence type="ECO:0000313" key="1">
    <source>
        <dbReference type="EMBL" id="KIO75607.1"/>
    </source>
</evidence>
<dbReference type="RefSeq" id="WP_041884673.1">
    <property type="nucleotide sequence ID" value="NZ_CP157278.1"/>
</dbReference>